<evidence type="ECO:0000256" key="4">
    <source>
        <dbReference type="SAM" id="MobiDB-lite"/>
    </source>
</evidence>
<dbReference type="FunFam" id="3.40.1120.10:FF:000002">
    <property type="entry name" value="50S ribosomal protein L15e"/>
    <property type="match status" value="1"/>
</dbReference>
<dbReference type="PANTHER" id="PTHR11847:SF4">
    <property type="entry name" value="LARGE RIBOSOMAL SUBUNIT PROTEIN EL15"/>
    <property type="match status" value="1"/>
</dbReference>
<keyword evidence="2" id="KW-0689">Ribosomal protein</keyword>
<comment type="similarity">
    <text evidence="1">Belongs to the eukaryotic ribosomal protein eL15 family.</text>
</comment>
<evidence type="ECO:0000256" key="3">
    <source>
        <dbReference type="ARBA" id="ARBA00023274"/>
    </source>
</evidence>
<dbReference type="NCBIfam" id="NF003269">
    <property type="entry name" value="PRK04243.1"/>
    <property type="match status" value="1"/>
</dbReference>
<feature type="region of interest" description="Disordered" evidence="4">
    <location>
        <begin position="149"/>
        <end position="195"/>
    </location>
</feature>
<evidence type="ECO:0000256" key="2">
    <source>
        <dbReference type="ARBA" id="ARBA00022980"/>
    </source>
</evidence>
<dbReference type="GO" id="GO:0022625">
    <property type="term" value="C:cytosolic large ribosomal subunit"/>
    <property type="evidence" value="ECO:0007669"/>
    <property type="project" value="TreeGrafter"/>
</dbReference>
<dbReference type="GO" id="GO:0003723">
    <property type="term" value="F:RNA binding"/>
    <property type="evidence" value="ECO:0007669"/>
    <property type="project" value="TreeGrafter"/>
</dbReference>
<dbReference type="Gene3D" id="3.40.1120.10">
    <property type="entry name" value="Ribosomal protein l15e"/>
    <property type="match status" value="1"/>
</dbReference>
<dbReference type="SUPFAM" id="SSF54189">
    <property type="entry name" value="Ribosomal proteins S24e, L23 and L15e"/>
    <property type="match status" value="1"/>
</dbReference>
<name>A0A381YPW7_9ZZZZ</name>
<evidence type="ECO:0000313" key="5">
    <source>
        <dbReference type="EMBL" id="SVA79020.1"/>
    </source>
</evidence>
<dbReference type="Pfam" id="PF00827">
    <property type="entry name" value="Ribosomal_L15e"/>
    <property type="match status" value="1"/>
</dbReference>
<dbReference type="InterPro" id="IPR024794">
    <property type="entry name" value="Rbsml_eL15_core_dom_sf"/>
</dbReference>
<dbReference type="AlphaFoldDB" id="A0A381YPW7"/>
<dbReference type="PANTHER" id="PTHR11847">
    <property type="entry name" value="RIBOSOMAL PROTEIN L15"/>
    <property type="match status" value="1"/>
</dbReference>
<evidence type="ECO:0000256" key="1">
    <source>
        <dbReference type="ARBA" id="ARBA00006857"/>
    </source>
</evidence>
<dbReference type="GO" id="GO:0002181">
    <property type="term" value="P:cytoplasmic translation"/>
    <property type="evidence" value="ECO:0007669"/>
    <property type="project" value="TreeGrafter"/>
</dbReference>
<dbReference type="InterPro" id="IPR000439">
    <property type="entry name" value="Ribosomal_eL15"/>
</dbReference>
<proteinExistence type="inferred from homology"/>
<dbReference type="InterPro" id="IPR012678">
    <property type="entry name" value="Ribosomal_uL23/eL15/eS24_sf"/>
</dbReference>
<keyword evidence="3" id="KW-0687">Ribonucleoprotein</keyword>
<accession>A0A381YPW7</accession>
<dbReference type="EMBL" id="UINC01018750">
    <property type="protein sequence ID" value="SVA79020.1"/>
    <property type="molecule type" value="Genomic_DNA"/>
</dbReference>
<dbReference type="SMART" id="SM01384">
    <property type="entry name" value="Ribosomal_L15e"/>
    <property type="match status" value="1"/>
</dbReference>
<protein>
    <recommendedName>
        <fullName evidence="6">50S ribosomal protein L15e</fullName>
    </recommendedName>
</protein>
<feature type="compositionally biased region" description="Basic residues" evidence="4">
    <location>
        <begin position="155"/>
        <end position="177"/>
    </location>
</feature>
<sequence length="195" mass="22287">MGLHQHIRNVWKQPKANLPPRYRVARMAGWRKEPVFQRIERPTRLDAARRVGYKAKQGIVLVRTRVRRGGLRKGKVHMKRKPSKAGVKKITMAKSIQRIAEERTSRHYPNLEVLNSYWVGEDGKNKFYEIVLVDPSHPAIKSDKDLSWVAEGSSHRGRAHRGKTSAGKRGRGLHNKGKGAEKLRPSLKANKNRGK</sequence>
<evidence type="ECO:0008006" key="6">
    <source>
        <dbReference type="Google" id="ProtNLM"/>
    </source>
</evidence>
<organism evidence="5">
    <name type="scientific">marine metagenome</name>
    <dbReference type="NCBI Taxonomy" id="408172"/>
    <lineage>
        <taxon>unclassified sequences</taxon>
        <taxon>metagenomes</taxon>
        <taxon>ecological metagenomes</taxon>
    </lineage>
</organism>
<gene>
    <name evidence="5" type="ORF">METZ01_LOCUS131874</name>
</gene>
<reference evidence="5" key="1">
    <citation type="submission" date="2018-05" db="EMBL/GenBank/DDBJ databases">
        <authorList>
            <person name="Lanie J.A."/>
            <person name="Ng W.-L."/>
            <person name="Kazmierczak K.M."/>
            <person name="Andrzejewski T.M."/>
            <person name="Davidsen T.M."/>
            <person name="Wayne K.J."/>
            <person name="Tettelin H."/>
            <person name="Glass J.I."/>
            <person name="Rusch D."/>
            <person name="Podicherti R."/>
            <person name="Tsui H.-C.T."/>
            <person name="Winkler M.E."/>
        </authorList>
    </citation>
    <scope>NUCLEOTIDE SEQUENCE</scope>
</reference>
<dbReference type="GO" id="GO:0003735">
    <property type="term" value="F:structural constituent of ribosome"/>
    <property type="evidence" value="ECO:0007669"/>
    <property type="project" value="InterPro"/>
</dbReference>